<gene>
    <name evidence="3" type="ORF">LCGC14_1778810</name>
    <name evidence="2" type="ORF">LCGC14_2286540</name>
    <name evidence="1" type="ORF">LCGC14_2804680</name>
</gene>
<comment type="caution">
    <text evidence="1">The sequence shown here is derived from an EMBL/GenBank/DDBJ whole genome shotgun (WGS) entry which is preliminary data.</text>
</comment>
<evidence type="ECO:0000313" key="2">
    <source>
        <dbReference type="EMBL" id="KKL52327.1"/>
    </source>
</evidence>
<name>A0A0F8Z8H8_9ZZZZ</name>
<reference evidence="1" key="1">
    <citation type="journal article" date="2015" name="Nature">
        <title>Complex archaea that bridge the gap between prokaryotes and eukaryotes.</title>
        <authorList>
            <person name="Spang A."/>
            <person name="Saw J.H."/>
            <person name="Jorgensen S.L."/>
            <person name="Zaremba-Niedzwiedzka K."/>
            <person name="Martijn J."/>
            <person name="Lind A.E."/>
            <person name="van Eijk R."/>
            <person name="Schleper C."/>
            <person name="Guy L."/>
            <person name="Ettema T.J."/>
        </authorList>
    </citation>
    <scope>NUCLEOTIDE SEQUENCE</scope>
</reference>
<sequence length="91" mass="10828">MFKYLLSEQGFRRGVDINPKSTNLRERFALWIVKRFAPRLHVVEVLARTKPITMEEAGDVWRKCMTEWNRQRLEDVSLLELSINETTGEFE</sequence>
<dbReference type="EMBL" id="LAZR01052731">
    <property type="protein sequence ID" value="KKK82310.1"/>
    <property type="molecule type" value="Genomic_DNA"/>
</dbReference>
<protein>
    <submittedName>
        <fullName evidence="1">Uncharacterized protein</fullName>
    </submittedName>
</protein>
<dbReference type="AlphaFoldDB" id="A0A0F8Z8H8"/>
<proteinExistence type="predicted"/>
<dbReference type="EMBL" id="LAZR01016789">
    <property type="protein sequence ID" value="KKM03002.1"/>
    <property type="molecule type" value="Genomic_DNA"/>
</dbReference>
<dbReference type="EMBL" id="LAZR01031933">
    <property type="protein sequence ID" value="KKL52327.1"/>
    <property type="molecule type" value="Genomic_DNA"/>
</dbReference>
<evidence type="ECO:0000313" key="3">
    <source>
        <dbReference type="EMBL" id="KKM03002.1"/>
    </source>
</evidence>
<accession>A0A0F8Z8H8</accession>
<organism evidence="1">
    <name type="scientific">marine sediment metagenome</name>
    <dbReference type="NCBI Taxonomy" id="412755"/>
    <lineage>
        <taxon>unclassified sequences</taxon>
        <taxon>metagenomes</taxon>
        <taxon>ecological metagenomes</taxon>
    </lineage>
</organism>
<evidence type="ECO:0000313" key="1">
    <source>
        <dbReference type="EMBL" id="KKK82310.1"/>
    </source>
</evidence>